<keyword evidence="2" id="KW-0496">Mitochondrion</keyword>
<feature type="region of interest" description="Disordered" evidence="4">
    <location>
        <begin position="79"/>
        <end position="99"/>
    </location>
</feature>
<dbReference type="Pfam" id="PF02297">
    <property type="entry name" value="COX6B"/>
    <property type="match status" value="1"/>
</dbReference>
<dbReference type="PANTHER" id="PTHR46690:SF1">
    <property type="entry name" value="CYTOCHROME C OXIDASE ASSEMBLY FACTOR 6 HOMOLOG"/>
    <property type="match status" value="1"/>
</dbReference>
<evidence type="ECO:0000313" key="6">
    <source>
        <dbReference type="Proteomes" id="UP000596742"/>
    </source>
</evidence>
<protein>
    <submittedName>
        <fullName evidence="5">Cytochrome c oxidase assembly factor 6</fullName>
    </submittedName>
</protein>
<dbReference type="AlphaFoldDB" id="A0A8B6BWF7"/>
<dbReference type="PANTHER" id="PTHR46690">
    <property type="entry name" value="CYTOCHROME C OXIDASE ASSEMBLY FACTOR 6 HOMOLOG"/>
    <property type="match status" value="1"/>
</dbReference>
<dbReference type="GO" id="GO:0008535">
    <property type="term" value="P:respiratory chain complex IV assembly"/>
    <property type="evidence" value="ECO:0007669"/>
    <property type="project" value="InterPro"/>
</dbReference>
<dbReference type="Gene3D" id="1.10.10.140">
    <property type="entry name" value="Cytochrome c oxidase, subunit VIb"/>
    <property type="match status" value="1"/>
</dbReference>
<evidence type="ECO:0000256" key="2">
    <source>
        <dbReference type="ARBA" id="ARBA00023128"/>
    </source>
</evidence>
<proteinExistence type="predicted"/>
<dbReference type="InterPro" id="IPR036549">
    <property type="entry name" value="CX6/COA6-like_sf"/>
</dbReference>
<dbReference type="SUPFAM" id="SSF47694">
    <property type="entry name" value="Cytochrome c oxidase subunit h"/>
    <property type="match status" value="1"/>
</dbReference>
<dbReference type="OrthoDB" id="16284at2759"/>
<name>A0A8B6BWF7_MYTGA</name>
<accession>A0A8B6BWF7</accession>
<comment type="caution">
    <text evidence="5">The sequence shown here is derived from an EMBL/GenBank/DDBJ whole genome shotgun (WGS) entry which is preliminary data.</text>
</comment>
<evidence type="ECO:0000256" key="3">
    <source>
        <dbReference type="ARBA" id="ARBA00023157"/>
    </source>
</evidence>
<feature type="compositionally biased region" description="Basic and acidic residues" evidence="4">
    <location>
        <begin position="79"/>
        <end position="90"/>
    </location>
</feature>
<evidence type="ECO:0000256" key="1">
    <source>
        <dbReference type="ARBA" id="ARBA00004173"/>
    </source>
</evidence>
<dbReference type="GO" id="GO:0042775">
    <property type="term" value="P:mitochondrial ATP synthesis coupled electron transport"/>
    <property type="evidence" value="ECO:0007669"/>
    <property type="project" value="TreeGrafter"/>
</dbReference>
<dbReference type="GO" id="GO:0005739">
    <property type="term" value="C:mitochondrion"/>
    <property type="evidence" value="ECO:0007669"/>
    <property type="project" value="UniProtKB-SubCell"/>
</dbReference>
<reference evidence="5" key="1">
    <citation type="submission" date="2018-11" db="EMBL/GenBank/DDBJ databases">
        <authorList>
            <person name="Alioto T."/>
            <person name="Alioto T."/>
        </authorList>
    </citation>
    <scope>NUCLEOTIDE SEQUENCE</scope>
</reference>
<organism evidence="5 6">
    <name type="scientific">Mytilus galloprovincialis</name>
    <name type="common">Mediterranean mussel</name>
    <dbReference type="NCBI Taxonomy" id="29158"/>
    <lineage>
        <taxon>Eukaryota</taxon>
        <taxon>Metazoa</taxon>
        <taxon>Spiralia</taxon>
        <taxon>Lophotrochozoa</taxon>
        <taxon>Mollusca</taxon>
        <taxon>Bivalvia</taxon>
        <taxon>Autobranchia</taxon>
        <taxon>Pteriomorphia</taxon>
        <taxon>Mytilida</taxon>
        <taxon>Mytiloidea</taxon>
        <taxon>Mytilidae</taxon>
        <taxon>Mytilinae</taxon>
        <taxon>Mytilus</taxon>
    </lineage>
</organism>
<sequence>MSKSVGPISGKADREKCWGARDNYWNCLSRHEEKLGKEKASEKCAELRKPYESFCSRTWVKHFDRRREYLKFRAKVESGENPLPEEKEFKISGYKPESS</sequence>
<evidence type="ECO:0000313" key="5">
    <source>
        <dbReference type="EMBL" id="VDH96553.1"/>
    </source>
</evidence>
<keyword evidence="3" id="KW-1015">Disulfide bond</keyword>
<dbReference type="Proteomes" id="UP000596742">
    <property type="component" value="Unassembled WGS sequence"/>
</dbReference>
<keyword evidence="6" id="KW-1185">Reference proteome</keyword>
<comment type="subcellular location">
    <subcellularLocation>
        <location evidence="1">Mitochondrion</location>
    </subcellularLocation>
</comment>
<evidence type="ECO:0000256" key="4">
    <source>
        <dbReference type="SAM" id="MobiDB-lite"/>
    </source>
</evidence>
<dbReference type="InterPro" id="IPR048280">
    <property type="entry name" value="COX6B-like"/>
</dbReference>
<dbReference type="InterPro" id="IPR042289">
    <property type="entry name" value="COA6"/>
</dbReference>
<gene>
    <name evidence="5" type="ORF">MGAL_10B063698</name>
</gene>
<dbReference type="EMBL" id="UYJE01000803">
    <property type="protein sequence ID" value="VDH96553.1"/>
    <property type="molecule type" value="Genomic_DNA"/>
</dbReference>